<dbReference type="GO" id="GO:0061575">
    <property type="term" value="F:cyclin-dependent protein serine/threonine kinase activator activity"/>
    <property type="evidence" value="ECO:0000318"/>
    <property type="project" value="GO_Central"/>
</dbReference>
<dbReference type="FunFam" id="1.10.472.10:FF:000026">
    <property type="entry name" value="Cyclin-T1-5 like"/>
    <property type="match status" value="1"/>
</dbReference>
<evidence type="ECO:0000256" key="5">
    <source>
        <dbReference type="RuleBase" id="RU000383"/>
    </source>
</evidence>
<evidence type="ECO:0000256" key="6">
    <source>
        <dbReference type="SAM" id="MobiDB-lite"/>
    </source>
</evidence>
<keyword evidence="1" id="KW-0132">Cell division</keyword>
<dbReference type="GO" id="GO:0045944">
    <property type="term" value="P:positive regulation of transcription by RNA polymerase II"/>
    <property type="evidence" value="ECO:0000318"/>
    <property type="project" value="GO_Central"/>
</dbReference>
<reference evidence="9" key="3">
    <citation type="submission" date="2018-08" db="UniProtKB">
        <authorList>
            <consortium name="EnsemblPlants"/>
        </authorList>
    </citation>
    <scope>IDENTIFICATION</scope>
    <source>
        <strain evidence="9">Yugu1</strain>
    </source>
</reference>
<evidence type="ECO:0000313" key="8">
    <source>
        <dbReference type="EMBL" id="RCV18699.1"/>
    </source>
</evidence>
<accession>K3Z4R7</accession>
<dbReference type="FunFam" id="1.10.472.10:FF:000028">
    <property type="entry name" value="Cyclin-T1-5 like"/>
    <property type="match status" value="1"/>
</dbReference>
<dbReference type="Pfam" id="PF00134">
    <property type="entry name" value="Cyclin_N"/>
    <property type="match status" value="1"/>
</dbReference>
<dbReference type="InterPro" id="IPR006671">
    <property type="entry name" value="Cyclin_N"/>
</dbReference>
<dbReference type="InterPro" id="IPR043198">
    <property type="entry name" value="Cyclin/Ssn8"/>
</dbReference>
<dbReference type="GO" id="GO:0051301">
    <property type="term" value="P:cell division"/>
    <property type="evidence" value="ECO:0007669"/>
    <property type="project" value="UniProtKB-KW"/>
</dbReference>
<dbReference type="PANTHER" id="PTHR10026">
    <property type="entry name" value="CYCLIN"/>
    <property type="match status" value="1"/>
</dbReference>
<dbReference type="Gene3D" id="1.10.472.10">
    <property type="entry name" value="Cyclin-like"/>
    <property type="match status" value="2"/>
</dbReference>
<feature type="compositionally biased region" description="Basic and acidic residues" evidence="6">
    <location>
        <begin position="332"/>
        <end position="345"/>
    </location>
</feature>
<dbReference type="RefSeq" id="XP_012700417.1">
    <property type="nucleotide sequence ID" value="XM_012844963.2"/>
</dbReference>
<reference evidence="8" key="2">
    <citation type="submission" date="2015-07" db="EMBL/GenBank/DDBJ databases">
        <authorList>
            <person name="Noorani M."/>
        </authorList>
    </citation>
    <scope>NUCLEOTIDE SEQUENCE</scope>
    <source>
        <strain evidence="8">Yugu1</strain>
    </source>
</reference>
<dbReference type="InterPro" id="IPR036915">
    <property type="entry name" value="Cyclin-like_sf"/>
</dbReference>
<dbReference type="AlphaFoldDB" id="K3Z4R7"/>
<reference evidence="8 10" key="1">
    <citation type="journal article" date="2012" name="Nat. Biotechnol.">
        <title>Reference genome sequence of the model plant Setaria.</title>
        <authorList>
            <person name="Bennetzen J.L."/>
            <person name="Schmutz J."/>
            <person name="Wang H."/>
            <person name="Percifield R."/>
            <person name="Hawkins J."/>
            <person name="Pontaroli A.C."/>
            <person name="Estep M."/>
            <person name="Feng L."/>
            <person name="Vaughn J.N."/>
            <person name="Grimwood J."/>
            <person name="Jenkins J."/>
            <person name="Barry K."/>
            <person name="Lindquist E."/>
            <person name="Hellsten U."/>
            <person name="Deshpande S."/>
            <person name="Wang X."/>
            <person name="Wu X."/>
            <person name="Mitros T."/>
            <person name="Triplett J."/>
            <person name="Yang X."/>
            <person name="Ye C.Y."/>
            <person name="Mauro-Herrera M."/>
            <person name="Wang L."/>
            <person name="Li P."/>
            <person name="Sharma M."/>
            <person name="Sharma R."/>
            <person name="Ronald P.C."/>
            <person name="Panaud O."/>
            <person name="Kellogg E.A."/>
            <person name="Brutnell T.P."/>
            <person name="Doust A.N."/>
            <person name="Tuskan G.A."/>
            <person name="Rokhsar D."/>
            <person name="Devos K.M."/>
        </authorList>
    </citation>
    <scope>NUCLEOTIDE SEQUENCE [LARGE SCALE GENOMIC DNA]</scope>
    <source>
        <strain evidence="10">cv. Yugu1</strain>
        <strain evidence="8">Yugu1</strain>
    </source>
</reference>
<dbReference type="eggNOG" id="KOG0834">
    <property type="taxonomic scope" value="Eukaryota"/>
</dbReference>
<evidence type="ECO:0000313" key="9">
    <source>
        <dbReference type="EnsemblPlants" id="KQL16466"/>
    </source>
</evidence>
<dbReference type="RefSeq" id="XP_004962671.1">
    <property type="nucleotide sequence ID" value="XM_004962614.3"/>
</dbReference>
<dbReference type="GO" id="GO:0032786">
    <property type="term" value="P:positive regulation of DNA-templated transcription, elongation"/>
    <property type="evidence" value="ECO:0000318"/>
    <property type="project" value="GO_Central"/>
</dbReference>
<feature type="compositionally biased region" description="Basic and acidic residues" evidence="6">
    <location>
        <begin position="533"/>
        <end position="542"/>
    </location>
</feature>
<organism evidence="8">
    <name type="scientific">Setaria italica</name>
    <name type="common">Foxtail millet</name>
    <name type="synonym">Panicum italicum</name>
    <dbReference type="NCBI Taxonomy" id="4555"/>
    <lineage>
        <taxon>Eukaryota</taxon>
        <taxon>Viridiplantae</taxon>
        <taxon>Streptophyta</taxon>
        <taxon>Embryophyta</taxon>
        <taxon>Tracheophyta</taxon>
        <taxon>Spermatophyta</taxon>
        <taxon>Magnoliopsida</taxon>
        <taxon>Liliopsida</taxon>
        <taxon>Poales</taxon>
        <taxon>Poaceae</taxon>
        <taxon>PACMAD clade</taxon>
        <taxon>Panicoideae</taxon>
        <taxon>Panicodae</taxon>
        <taxon>Paniceae</taxon>
        <taxon>Cenchrinae</taxon>
        <taxon>Setaria</taxon>
    </lineage>
</organism>
<dbReference type="GeneID" id="101762552"/>
<dbReference type="GO" id="GO:0005634">
    <property type="term" value="C:nucleus"/>
    <property type="evidence" value="ECO:0000318"/>
    <property type="project" value="GO_Central"/>
</dbReference>
<feature type="compositionally biased region" description="Low complexity" evidence="6">
    <location>
        <begin position="279"/>
        <end position="295"/>
    </location>
</feature>
<dbReference type="EMBL" id="CM003530">
    <property type="protein sequence ID" value="RCV18699.1"/>
    <property type="molecule type" value="Genomic_DNA"/>
</dbReference>
<feature type="region of interest" description="Disordered" evidence="6">
    <location>
        <begin position="275"/>
        <end position="599"/>
    </location>
</feature>
<dbReference type="CDD" id="cd20588">
    <property type="entry name" value="CYCLIN_AcCycT_rpt2"/>
    <property type="match status" value="1"/>
</dbReference>
<keyword evidence="2 5" id="KW-0195">Cyclin</keyword>
<evidence type="ECO:0000259" key="7">
    <source>
        <dbReference type="SMART" id="SM00385"/>
    </source>
</evidence>
<dbReference type="STRING" id="4555.K3Z4R7"/>
<feature type="region of interest" description="Disordered" evidence="6">
    <location>
        <begin position="1"/>
        <end position="26"/>
    </location>
</feature>
<feature type="domain" description="Cyclin-like" evidence="7">
    <location>
        <begin position="68"/>
        <end position="171"/>
    </location>
</feature>
<dbReference type="EMBL" id="CM003530">
    <property type="protein sequence ID" value="RCV18698.1"/>
    <property type="molecule type" value="Genomic_DNA"/>
</dbReference>
<feature type="compositionally biased region" description="Basic and acidic residues" evidence="6">
    <location>
        <begin position="474"/>
        <end position="496"/>
    </location>
</feature>
<evidence type="ECO:0000313" key="10">
    <source>
        <dbReference type="Proteomes" id="UP000004995"/>
    </source>
</evidence>
<gene>
    <name evidence="9" type="primary">LOC101762552</name>
    <name evidence="8" type="ORF">SETIT_3G323100v2</name>
</gene>
<dbReference type="GO" id="GO:0008024">
    <property type="term" value="C:cyclin/CDK positive transcription elongation factor complex"/>
    <property type="evidence" value="ECO:0000318"/>
    <property type="project" value="GO_Central"/>
</dbReference>
<keyword evidence="10" id="KW-1185">Reference proteome</keyword>
<comment type="similarity">
    <text evidence="4">Belongs to the cyclin family. Cyclin T subfamily.</text>
</comment>
<feature type="compositionally biased region" description="Basic and acidic residues" evidence="6">
    <location>
        <begin position="548"/>
        <end position="599"/>
    </location>
</feature>
<dbReference type="SUPFAM" id="SSF47954">
    <property type="entry name" value="Cyclin-like"/>
    <property type="match status" value="2"/>
</dbReference>
<evidence type="ECO:0000256" key="2">
    <source>
        <dbReference type="ARBA" id="ARBA00023127"/>
    </source>
</evidence>
<evidence type="ECO:0000256" key="3">
    <source>
        <dbReference type="ARBA" id="ARBA00023306"/>
    </source>
</evidence>
<protein>
    <recommendedName>
        <fullName evidence="7">Cyclin-like domain-containing protein</fullName>
    </recommendedName>
</protein>
<dbReference type="KEGG" id="sita:101762552"/>
<dbReference type="EMBL" id="AGNK02001985">
    <property type="status" value="NOT_ANNOTATED_CDS"/>
    <property type="molecule type" value="Genomic_DNA"/>
</dbReference>
<dbReference type="HOGENOM" id="CLU_022000_8_1_1"/>
<dbReference type="Gramene" id="KQL16466">
    <property type="protein sequence ID" value="KQL16466"/>
    <property type="gene ID" value="SETIT_021535mg"/>
</dbReference>
<dbReference type="SMART" id="SM00385">
    <property type="entry name" value="CYCLIN"/>
    <property type="match status" value="2"/>
</dbReference>
<dbReference type="Proteomes" id="UP000004995">
    <property type="component" value="Unassembled WGS sequence"/>
</dbReference>
<evidence type="ECO:0000256" key="4">
    <source>
        <dbReference type="ARBA" id="ARBA00061204"/>
    </source>
</evidence>
<dbReference type="OrthoDB" id="10264655at2759"/>
<proteinExistence type="inferred from homology"/>
<dbReference type="InterPro" id="IPR013763">
    <property type="entry name" value="Cyclin-like_dom"/>
</dbReference>
<feature type="compositionally biased region" description="Basic and acidic residues" evidence="6">
    <location>
        <begin position="437"/>
        <end position="451"/>
    </location>
</feature>
<feature type="domain" description="Cyclin-like" evidence="7">
    <location>
        <begin position="184"/>
        <end position="270"/>
    </location>
</feature>
<dbReference type="CDD" id="cd20587">
    <property type="entry name" value="CYCLIN_AcCycT_rpt1"/>
    <property type="match status" value="1"/>
</dbReference>
<dbReference type="OMA" id="RHEQNGR"/>
<feature type="compositionally biased region" description="Basic and acidic residues" evidence="6">
    <location>
        <begin position="394"/>
        <end position="419"/>
    </location>
</feature>
<name>K3Z4R7_SETIT</name>
<sequence length="599" mass="66903">MAMVPSDSSHHGVVDNSPNGFTQGRREEARKLGPSWYFSRKEIEENSPSRRDGIDLKRENSLRKSYCSFLQDLGMKLKVPQVSIATAMVFCHRFYLRQSHAKNDRRIIATVCMFLAGKVEETPRPLKDVIVVSYEIIHKKDPNAGQRIKQQKEIYDKQKELILLGERVVLVTLGFDLNIHHAYKPLVEAIRRFNVGGANALPQVAWNFVNDGLRTSLCLQFEPHHIAAGAIFLAAKFLKVKLPSDGDKIWWQDFDVTPRQLEEVSNQMLELYEQNRTTQAQASQGSEAEGSSAGARNPHSSVKSEANSKEPSAHGYHQASKLPNSSLTGAPGHHDVGHSNSDKHISGPKMLQNDNGNHGGSKDKSSKSGIKSDAGTDRSHRDKKSSPGQHHSKSSHEFRNPKEEHQPHRSHDNSNETRDGVLGGNEAPGVSSSRMDAMNKIDKDKVKAALEKRRKSKGGVATNVNVMDDDDLLERELEHGVELAVEDEKIKQDKRQNLSHGSMPPPDLQHVDLAMENGHNGEQSVATTADDGEFPRNSKEQHPQPFDKQSDGYEHKSQQDDHILKHDKGHDAQLAGRHEQNGRDDYKRPKLEGAQDNKV</sequence>
<dbReference type="EnsemblPlants" id="KQL16466">
    <property type="protein sequence ID" value="KQL16466"/>
    <property type="gene ID" value="SETIT_021535mg"/>
</dbReference>
<keyword evidence="3" id="KW-0131">Cell cycle</keyword>
<evidence type="ECO:0000256" key="1">
    <source>
        <dbReference type="ARBA" id="ARBA00022618"/>
    </source>
</evidence>